<dbReference type="Proteomes" id="UP000590749">
    <property type="component" value="Unassembled WGS sequence"/>
</dbReference>
<reference evidence="1 2" key="1">
    <citation type="submission" date="2020-08" db="EMBL/GenBank/DDBJ databases">
        <title>Genomic Encyclopedia of Type Strains, Phase III (KMG-III): the genomes of soil and plant-associated and newly described type strains.</title>
        <authorList>
            <person name="Whitman W."/>
        </authorList>
    </citation>
    <scope>NUCLEOTIDE SEQUENCE [LARGE SCALE GENOMIC DNA]</scope>
    <source>
        <strain evidence="1 2">CECT 3287</strain>
    </source>
</reference>
<dbReference type="Gene3D" id="3.30.565.10">
    <property type="entry name" value="Histidine kinase-like ATPase, C-terminal domain"/>
    <property type="match status" value="1"/>
</dbReference>
<name>A0A7W5ALI7_9ACTN</name>
<keyword evidence="2" id="KW-1185">Reference proteome</keyword>
<protein>
    <recommendedName>
        <fullName evidence="3">Histidine kinase-, DNA gyrase B-, and HSP90-like ATPase</fullName>
    </recommendedName>
</protein>
<dbReference type="AlphaFoldDB" id="A0A7W5ALI7"/>
<proteinExistence type="predicted"/>
<accession>A0A7W5ALI7</accession>
<evidence type="ECO:0008006" key="3">
    <source>
        <dbReference type="Google" id="ProtNLM"/>
    </source>
</evidence>
<sequence>MKNLFDSTIASYRVKPDLISEHANHEESIRVGGYANRTLLELVQNAADAMSGTGADSDPNAGRVEIVLDTTRNTLYCANAGRPFSKSGLTAITHAHLSGKRGDEIGRFGLGFKSVLAVSSAPKVYSRSVSFEFNSAEARSAITGIGSATRRLPALRTATVLDADRAFTEDRILAELSEWAATIVKLPDVSDTTRLRREIIDFSSEFLLFVSAVRRVRLRIIGADPFETSHVSRSLGDGLFKIEGPDGEGEEWLVEDRMHAPTAEARRQVGEAVSRAEVKVTVAVPRRLRRENRVGRFWSYFPAAGQDLGIRSFQRSMERERRPNHAPSQRL</sequence>
<gene>
    <name evidence="1" type="ORF">FHR83_005967</name>
</gene>
<dbReference type="SUPFAM" id="SSF55874">
    <property type="entry name" value="ATPase domain of HSP90 chaperone/DNA topoisomerase II/histidine kinase"/>
    <property type="match status" value="1"/>
</dbReference>
<dbReference type="EMBL" id="JACHXF010000014">
    <property type="protein sequence ID" value="MBB3098272.1"/>
    <property type="molecule type" value="Genomic_DNA"/>
</dbReference>
<dbReference type="NCBIfam" id="NF047352">
    <property type="entry name" value="P_loop_sacsin"/>
    <property type="match status" value="1"/>
</dbReference>
<dbReference type="InterPro" id="IPR036890">
    <property type="entry name" value="HATPase_C_sf"/>
</dbReference>
<dbReference type="PANTHER" id="PTHR32387">
    <property type="entry name" value="WU:FJ29H11"/>
    <property type="match status" value="1"/>
</dbReference>
<evidence type="ECO:0000313" key="2">
    <source>
        <dbReference type="Proteomes" id="UP000590749"/>
    </source>
</evidence>
<comment type="caution">
    <text evidence="1">The sequence shown here is derived from an EMBL/GenBank/DDBJ whole genome shotgun (WGS) entry which is preliminary data.</text>
</comment>
<dbReference type="RefSeq" id="WP_203833921.1">
    <property type="nucleotide sequence ID" value="NZ_BMPW01000016.1"/>
</dbReference>
<dbReference type="PANTHER" id="PTHR32387:SF0">
    <property type="entry name" value="PROTEIN NO VEIN"/>
    <property type="match status" value="1"/>
</dbReference>
<organism evidence="1 2">
    <name type="scientific">Actinoplanes campanulatus</name>
    <dbReference type="NCBI Taxonomy" id="113559"/>
    <lineage>
        <taxon>Bacteria</taxon>
        <taxon>Bacillati</taxon>
        <taxon>Actinomycetota</taxon>
        <taxon>Actinomycetes</taxon>
        <taxon>Micromonosporales</taxon>
        <taxon>Micromonosporaceae</taxon>
        <taxon>Actinoplanes</taxon>
    </lineage>
</organism>
<dbReference type="InterPro" id="IPR052957">
    <property type="entry name" value="Auxin_embryo_med"/>
</dbReference>
<evidence type="ECO:0000313" key="1">
    <source>
        <dbReference type="EMBL" id="MBB3098272.1"/>
    </source>
</evidence>